<gene>
    <name evidence="2" type="ORF">C2G38_2153218</name>
</gene>
<name>A0A397W964_9GLOM</name>
<comment type="caution">
    <text evidence="2">The sequence shown here is derived from an EMBL/GenBank/DDBJ whole genome shotgun (WGS) entry which is preliminary data.</text>
</comment>
<dbReference type="AlphaFoldDB" id="A0A397W964"/>
<keyword evidence="3" id="KW-1185">Reference proteome</keyword>
<dbReference type="Proteomes" id="UP000266673">
    <property type="component" value="Unassembled WGS sequence"/>
</dbReference>
<feature type="region of interest" description="Disordered" evidence="1">
    <location>
        <begin position="101"/>
        <end position="200"/>
    </location>
</feature>
<organism evidence="2 3">
    <name type="scientific">Gigaspora rosea</name>
    <dbReference type="NCBI Taxonomy" id="44941"/>
    <lineage>
        <taxon>Eukaryota</taxon>
        <taxon>Fungi</taxon>
        <taxon>Fungi incertae sedis</taxon>
        <taxon>Mucoromycota</taxon>
        <taxon>Glomeromycotina</taxon>
        <taxon>Glomeromycetes</taxon>
        <taxon>Diversisporales</taxon>
        <taxon>Gigasporaceae</taxon>
        <taxon>Gigaspora</taxon>
    </lineage>
</organism>
<dbReference type="EMBL" id="QKWP01000018">
    <property type="protein sequence ID" value="RIB30197.1"/>
    <property type="molecule type" value="Genomic_DNA"/>
</dbReference>
<protein>
    <submittedName>
        <fullName evidence="2">Uncharacterized protein</fullName>
    </submittedName>
</protein>
<proteinExistence type="predicted"/>
<reference evidence="2 3" key="1">
    <citation type="submission" date="2018-06" db="EMBL/GenBank/DDBJ databases">
        <title>Comparative genomics reveals the genomic features of Rhizophagus irregularis, R. cerebriforme, R. diaphanum and Gigaspora rosea, and their symbiotic lifestyle signature.</title>
        <authorList>
            <person name="Morin E."/>
            <person name="San Clemente H."/>
            <person name="Chen E.C.H."/>
            <person name="De La Providencia I."/>
            <person name="Hainaut M."/>
            <person name="Kuo A."/>
            <person name="Kohler A."/>
            <person name="Murat C."/>
            <person name="Tang N."/>
            <person name="Roy S."/>
            <person name="Loubradou J."/>
            <person name="Henrissat B."/>
            <person name="Grigoriev I.V."/>
            <person name="Corradi N."/>
            <person name="Roux C."/>
            <person name="Martin F.M."/>
        </authorList>
    </citation>
    <scope>NUCLEOTIDE SEQUENCE [LARGE SCALE GENOMIC DNA]</scope>
    <source>
        <strain evidence="2 3">DAOM 194757</strain>
    </source>
</reference>
<feature type="compositionally biased region" description="Basic residues" evidence="1">
    <location>
        <begin position="187"/>
        <end position="200"/>
    </location>
</feature>
<feature type="compositionally biased region" description="Basic and acidic residues" evidence="1">
    <location>
        <begin position="145"/>
        <end position="164"/>
    </location>
</feature>
<accession>A0A397W964</accession>
<evidence type="ECO:0000313" key="2">
    <source>
        <dbReference type="EMBL" id="RIB30197.1"/>
    </source>
</evidence>
<evidence type="ECO:0000313" key="3">
    <source>
        <dbReference type="Proteomes" id="UP000266673"/>
    </source>
</evidence>
<evidence type="ECO:0000256" key="1">
    <source>
        <dbReference type="SAM" id="MobiDB-lite"/>
    </source>
</evidence>
<sequence length="200" mass="22755">MPLHASFIAIVVTKNNFSYLTQGIAKYQTEENEFKIIHWKYFYLYDRPYTEFSVGDIVMFAANEIPLSTPHCMIPIQVIHDPKELVIDLIADEVDFAATTSRTSKRPCGMTSKSSKQGTNPPPIINEPATLIPTPTPINISSELLKNKKDTVNDTQDRRTRVEDAPDDNDEDNLEFLLQQKAEEVHKKTRSGRTSKKTKK</sequence>
<feature type="compositionally biased region" description="Acidic residues" evidence="1">
    <location>
        <begin position="165"/>
        <end position="174"/>
    </location>
</feature>